<feature type="transmembrane region" description="Helical" evidence="6">
    <location>
        <begin position="212"/>
        <end position="235"/>
    </location>
</feature>
<keyword evidence="2" id="KW-1003">Cell membrane</keyword>
<dbReference type="Pfam" id="PF03706">
    <property type="entry name" value="LPG_synthase_TM"/>
    <property type="match status" value="1"/>
</dbReference>
<protein>
    <submittedName>
        <fullName evidence="7">Lysylphosphatidylglycerol synthase TM region</fullName>
    </submittedName>
</protein>
<accession>A0A1G9CND0</accession>
<sequence>MLSNFAVKKDVIRFLVKILSILFIVWLCFAFRSKLPSAEVWRSVYSQEFRSAGFHFILLFSLALFLRSIRFGILFHLCAFVSLARSILLFPWIFTVGAFTPFRLGEGVRLLWVNRFGGSKSLALVYFFAERFSDLLCLLIILLVGSYRFLSLSEYSAEIFCFMLAVVLAVYLIIWKWHDFMAELAYSRFEGRFGKVLGDFLTGFNYMNNFPLHMSVLLLTIAIWVIMITAFFCMFNATLRLDETLPAAALTLASVNLAGLFSFIPGNTGSYHLAALGSLSAFGVQVEIGIVTITVMHGLNILTTFFWGVLSRLAMFFMVNQSIDSAHD</sequence>
<evidence type="ECO:0000313" key="8">
    <source>
        <dbReference type="Proteomes" id="UP000199053"/>
    </source>
</evidence>
<evidence type="ECO:0000256" key="4">
    <source>
        <dbReference type="ARBA" id="ARBA00022989"/>
    </source>
</evidence>
<reference evidence="8" key="1">
    <citation type="submission" date="2016-10" db="EMBL/GenBank/DDBJ databases">
        <authorList>
            <person name="Varghese N."/>
            <person name="Submissions S."/>
        </authorList>
    </citation>
    <scope>NUCLEOTIDE SEQUENCE [LARGE SCALE GENOMIC DNA]</scope>
    <source>
        <strain evidence="8">DSM 16995</strain>
    </source>
</reference>
<evidence type="ECO:0000256" key="2">
    <source>
        <dbReference type="ARBA" id="ARBA00022475"/>
    </source>
</evidence>
<feature type="transmembrane region" description="Helical" evidence="6">
    <location>
        <begin position="52"/>
        <end position="75"/>
    </location>
</feature>
<dbReference type="InterPro" id="IPR022791">
    <property type="entry name" value="L-PG_synthase/AglD"/>
</dbReference>
<dbReference type="RefSeq" id="WP_092158322.1">
    <property type="nucleotide sequence ID" value="NZ_FNGA01000001.1"/>
</dbReference>
<keyword evidence="8" id="KW-1185">Reference proteome</keyword>
<proteinExistence type="predicted"/>
<gene>
    <name evidence="7" type="ORF">SAMN05660337_0742</name>
</gene>
<feature type="transmembrane region" description="Helical" evidence="6">
    <location>
        <begin position="124"/>
        <end position="147"/>
    </location>
</feature>
<keyword evidence="4 6" id="KW-1133">Transmembrane helix</keyword>
<dbReference type="GO" id="GO:0005886">
    <property type="term" value="C:plasma membrane"/>
    <property type="evidence" value="ECO:0007669"/>
    <property type="project" value="UniProtKB-SubCell"/>
</dbReference>
<evidence type="ECO:0000256" key="1">
    <source>
        <dbReference type="ARBA" id="ARBA00004651"/>
    </source>
</evidence>
<organism evidence="7 8">
    <name type="scientific">Maridesulfovibrio ferrireducens</name>
    <dbReference type="NCBI Taxonomy" id="246191"/>
    <lineage>
        <taxon>Bacteria</taxon>
        <taxon>Pseudomonadati</taxon>
        <taxon>Thermodesulfobacteriota</taxon>
        <taxon>Desulfovibrionia</taxon>
        <taxon>Desulfovibrionales</taxon>
        <taxon>Desulfovibrionaceae</taxon>
        <taxon>Maridesulfovibrio</taxon>
    </lineage>
</organism>
<evidence type="ECO:0000256" key="6">
    <source>
        <dbReference type="SAM" id="Phobius"/>
    </source>
</evidence>
<dbReference type="EMBL" id="FNGA01000001">
    <property type="protein sequence ID" value="SDK53201.1"/>
    <property type="molecule type" value="Genomic_DNA"/>
</dbReference>
<evidence type="ECO:0000256" key="3">
    <source>
        <dbReference type="ARBA" id="ARBA00022692"/>
    </source>
</evidence>
<name>A0A1G9CND0_9BACT</name>
<dbReference type="PANTHER" id="PTHR39087:SF2">
    <property type="entry name" value="UPF0104 MEMBRANE PROTEIN MJ1595"/>
    <property type="match status" value="1"/>
</dbReference>
<keyword evidence="5 6" id="KW-0472">Membrane</keyword>
<comment type="subcellular location">
    <subcellularLocation>
        <location evidence="1">Cell membrane</location>
        <topology evidence="1">Multi-pass membrane protein</topology>
    </subcellularLocation>
</comment>
<dbReference type="AlphaFoldDB" id="A0A1G9CND0"/>
<evidence type="ECO:0000313" key="7">
    <source>
        <dbReference type="EMBL" id="SDK53201.1"/>
    </source>
</evidence>
<keyword evidence="3 6" id="KW-0812">Transmembrane</keyword>
<dbReference type="OrthoDB" id="5242769at2"/>
<feature type="transmembrane region" description="Helical" evidence="6">
    <location>
        <begin position="288"/>
        <end position="310"/>
    </location>
</feature>
<feature type="transmembrane region" description="Helical" evidence="6">
    <location>
        <begin position="12"/>
        <end position="32"/>
    </location>
</feature>
<dbReference type="Proteomes" id="UP000199053">
    <property type="component" value="Unassembled WGS sequence"/>
</dbReference>
<feature type="transmembrane region" description="Helical" evidence="6">
    <location>
        <begin position="247"/>
        <end position="268"/>
    </location>
</feature>
<dbReference type="PANTHER" id="PTHR39087">
    <property type="entry name" value="UPF0104 MEMBRANE PROTEIN MJ1595"/>
    <property type="match status" value="1"/>
</dbReference>
<evidence type="ECO:0000256" key="5">
    <source>
        <dbReference type="ARBA" id="ARBA00023136"/>
    </source>
</evidence>
<dbReference type="STRING" id="246191.SAMN05660337_0742"/>
<feature type="transmembrane region" description="Helical" evidence="6">
    <location>
        <begin position="159"/>
        <end position="178"/>
    </location>
</feature>
<feature type="transmembrane region" description="Helical" evidence="6">
    <location>
        <begin position="87"/>
        <end position="104"/>
    </location>
</feature>